<evidence type="ECO:0000313" key="3">
    <source>
        <dbReference type="Proteomes" id="UP001228690"/>
    </source>
</evidence>
<reference evidence="2 3" key="1">
    <citation type="submission" date="2023-04" db="EMBL/GenBank/DDBJ databases">
        <title>Spirochaete genome identified in red abalone sample constitutes a novel genus.</title>
        <authorList>
            <person name="Sharma S.P."/>
            <person name="Purcell C.M."/>
            <person name="Hyde J.R."/>
            <person name="Severin A.J."/>
        </authorList>
    </citation>
    <scope>NUCLEOTIDE SEQUENCE [LARGE SCALE GENOMIC DNA]</scope>
    <source>
        <strain evidence="2 3">SP-2023</strain>
    </source>
</reference>
<gene>
    <name evidence="2" type="ORF">P0082_01510</name>
</gene>
<evidence type="ECO:0000313" key="2">
    <source>
        <dbReference type="EMBL" id="WGK69563.1"/>
    </source>
</evidence>
<dbReference type="EMBL" id="CP123443">
    <property type="protein sequence ID" value="WGK69563.1"/>
    <property type="molecule type" value="Genomic_DNA"/>
</dbReference>
<evidence type="ECO:0008006" key="4">
    <source>
        <dbReference type="Google" id="ProtNLM"/>
    </source>
</evidence>
<dbReference type="Proteomes" id="UP001228690">
    <property type="component" value="Chromosome"/>
</dbReference>
<sequence>MKKTRLVLFCSILLSSLVLFSCQIVEEDNLLFQLKDNLRAAGTWQSGIGSNLFKFETGGLFTASIGGAEGNGSFRYSEDTFSSTRVGIFSLYWKKNQIDPTKVNSNQYFDVYKRSNGDLYFTFSSQIYIQTQ</sequence>
<proteinExistence type="predicted"/>
<dbReference type="PROSITE" id="PS51257">
    <property type="entry name" value="PROKAR_LIPOPROTEIN"/>
    <property type="match status" value="1"/>
</dbReference>
<accession>A0ABY8MK44</accession>
<feature type="chain" id="PRO_5045740924" description="Lipoprotein" evidence="1">
    <location>
        <begin position="22"/>
        <end position="132"/>
    </location>
</feature>
<organism evidence="2 3">
    <name type="scientific">Candidatus Haliotispira prima</name>
    <dbReference type="NCBI Taxonomy" id="3034016"/>
    <lineage>
        <taxon>Bacteria</taxon>
        <taxon>Pseudomonadati</taxon>
        <taxon>Spirochaetota</taxon>
        <taxon>Spirochaetia</taxon>
        <taxon>Spirochaetales</taxon>
        <taxon>Spirochaetaceae</taxon>
        <taxon>Candidatus Haliotispira</taxon>
    </lineage>
</organism>
<name>A0ABY8MK44_9SPIO</name>
<protein>
    <recommendedName>
        <fullName evidence="4">Lipoprotein</fullName>
    </recommendedName>
</protein>
<keyword evidence="1" id="KW-0732">Signal</keyword>
<feature type="signal peptide" evidence="1">
    <location>
        <begin position="1"/>
        <end position="21"/>
    </location>
</feature>
<dbReference type="RefSeq" id="WP_326927748.1">
    <property type="nucleotide sequence ID" value="NZ_CP123443.1"/>
</dbReference>
<evidence type="ECO:0000256" key="1">
    <source>
        <dbReference type="SAM" id="SignalP"/>
    </source>
</evidence>
<keyword evidence="3" id="KW-1185">Reference proteome</keyword>